<dbReference type="InterPro" id="IPR052907">
    <property type="entry name" value="Beta-lactamase/esterase"/>
</dbReference>
<sequence>MSAKSPEIFVDGKWNDSFSSVVKQFKRNFEKGWESEGSNLAVFYKGECVINIYGGYADKSCYRKWTNDTMSVMFSMTKSVASICLALLIDQGHAFYDDLITKYWPEFGCNGKENITIEMILNHRSGLVHMGRVLKKEEIFDRDLLKKAIENMKPVIQPNTKTSYHAIVFGWIVDILIEKIDPAHRTVSKFLEDEFSKKYDLNIYIGTPPEYFYRMTRIKNMKIKDALSETICDLEIGKLGYYFFKPSSPFKECMRDISSVGKDFTMFNNPEILTLEFPSAGGVGNAYSIAKIHDIAFNRDLINSLTMNIKRKIFKIPQIHFDHTTGETLCKGYGFIYTKSKLDTWQIGHHGIGGQNVKVDWINDLSFCYITNGLKAGAGQHIRTFKALENAIYTCIVNLTSQ</sequence>
<dbReference type="Gene3D" id="3.40.710.10">
    <property type="entry name" value="DD-peptidase/beta-lactamase superfamily"/>
    <property type="match status" value="1"/>
</dbReference>
<dbReference type="InterPro" id="IPR001466">
    <property type="entry name" value="Beta-lactam-related"/>
</dbReference>
<accession>A0A0N5A698</accession>
<dbReference type="WBParaSite" id="PTRK_0001744500.1">
    <property type="protein sequence ID" value="PTRK_0001744500.1"/>
    <property type="gene ID" value="PTRK_0001744500"/>
</dbReference>
<dbReference type="AlphaFoldDB" id="A0A0N5A698"/>
<dbReference type="PANTHER" id="PTHR43319:SF3">
    <property type="entry name" value="BETA-LACTAMASE-RELATED DOMAIN-CONTAINING PROTEIN"/>
    <property type="match status" value="1"/>
</dbReference>
<dbReference type="SUPFAM" id="SSF56601">
    <property type="entry name" value="beta-lactamase/transpeptidase-like"/>
    <property type="match status" value="1"/>
</dbReference>
<dbReference type="STRING" id="131310.A0A0N5A698"/>
<evidence type="ECO:0000259" key="1">
    <source>
        <dbReference type="Pfam" id="PF00144"/>
    </source>
</evidence>
<proteinExistence type="predicted"/>
<reference evidence="3" key="1">
    <citation type="submission" date="2017-02" db="UniProtKB">
        <authorList>
            <consortium name="WormBaseParasite"/>
        </authorList>
    </citation>
    <scope>IDENTIFICATION</scope>
</reference>
<dbReference type="Pfam" id="PF00144">
    <property type="entry name" value="Beta-lactamase"/>
    <property type="match status" value="1"/>
</dbReference>
<dbReference type="PANTHER" id="PTHR43319">
    <property type="entry name" value="BETA-LACTAMASE-RELATED"/>
    <property type="match status" value="1"/>
</dbReference>
<organism evidence="2 3">
    <name type="scientific">Parastrongyloides trichosuri</name>
    <name type="common">Possum-specific nematode worm</name>
    <dbReference type="NCBI Taxonomy" id="131310"/>
    <lineage>
        <taxon>Eukaryota</taxon>
        <taxon>Metazoa</taxon>
        <taxon>Ecdysozoa</taxon>
        <taxon>Nematoda</taxon>
        <taxon>Chromadorea</taxon>
        <taxon>Rhabditida</taxon>
        <taxon>Tylenchina</taxon>
        <taxon>Panagrolaimomorpha</taxon>
        <taxon>Strongyloidoidea</taxon>
        <taxon>Strongyloididae</taxon>
        <taxon>Parastrongyloides</taxon>
    </lineage>
</organism>
<feature type="domain" description="Beta-lactamase-related" evidence="1">
    <location>
        <begin position="25"/>
        <end position="380"/>
    </location>
</feature>
<keyword evidence="2" id="KW-1185">Reference proteome</keyword>
<evidence type="ECO:0000313" key="3">
    <source>
        <dbReference type="WBParaSite" id="PTRK_0001744500.1"/>
    </source>
</evidence>
<protein>
    <submittedName>
        <fullName evidence="3">Beta-lactamase domain-containing protein</fullName>
    </submittedName>
</protein>
<evidence type="ECO:0000313" key="2">
    <source>
        <dbReference type="Proteomes" id="UP000038045"/>
    </source>
</evidence>
<dbReference type="InterPro" id="IPR012338">
    <property type="entry name" value="Beta-lactam/transpept-like"/>
</dbReference>
<dbReference type="Proteomes" id="UP000038045">
    <property type="component" value="Unplaced"/>
</dbReference>
<name>A0A0N5A698_PARTI</name>